<dbReference type="PROSITE" id="PS51186">
    <property type="entry name" value="GNAT"/>
    <property type="match status" value="1"/>
</dbReference>
<dbReference type="EMBL" id="BAAAOH010000001">
    <property type="protein sequence ID" value="GAA1987326.1"/>
    <property type="molecule type" value="Genomic_DNA"/>
</dbReference>
<dbReference type="RefSeq" id="WP_344061816.1">
    <property type="nucleotide sequence ID" value="NZ_BAAAOH010000001.1"/>
</dbReference>
<evidence type="ECO:0000313" key="2">
    <source>
        <dbReference type="EMBL" id="GAA1987326.1"/>
    </source>
</evidence>
<dbReference type="Pfam" id="PF00583">
    <property type="entry name" value="Acetyltransf_1"/>
    <property type="match status" value="1"/>
</dbReference>
<dbReference type="CDD" id="cd04301">
    <property type="entry name" value="NAT_SF"/>
    <property type="match status" value="1"/>
</dbReference>
<organism evidence="2 3">
    <name type="scientific">Microbacterium pumilum</name>
    <dbReference type="NCBI Taxonomy" id="344165"/>
    <lineage>
        <taxon>Bacteria</taxon>
        <taxon>Bacillati</taxon>
        <taxon>Actinomycetota</taxon>
        <taxon>Actinomycetes</taxon>
        <taxon>Micrococcales</taxon>
        <taxon>Microbacteriaceae</taxon>
        <taxon>Microbacterium</taxon>
    </lineage>
</organism>
<sequence length="204" mass="22627">MGGLGDSSGIIRIVPSNEASWEDLQAILTGPAARCQCQRQRLGDRDWWYLPVAERSAILREETHCDDPRATETIGIVAYIDDEPAGWCAVDVRSVFGRVRGSPVPWKDRHEDKDDESVWAIACLIVRKGFRNRGLTYPLVAAAVEHARARGATSIEGYPLVTEGKQVIWDEMNVGPVGPFLASGFVEVTHPTKRRVVMRKDLSS</sequence>
<proteinExistence type="predicted"/>
<dbReference type="Gene3D" id="3.40.630.30">
    <property type="match status" value="1"/>
</dbReference>
<dbReference type="InterPro" id="IPR000182">
    <property type="entry name" value="GNAT_dom"/>
</dbReference>
<accession>A0ABN2SJZ5</accession>
<name>A0ABN2SJZ5_9MICO</name>
<evidence type="ECO:0000313" key="3">
    <source>
        <dbReference type="Proteomes" id="UP001500326"/>
    </source>
</evidence>
<reference evidence="2 3" key="1">
    <citation type="journal article" date="2019" name="Int. J. Syst. Evol. Microbiol.">
        <title>The Global Catalogue of Microorganisms (GCM) 10K type strain sequencing project: providing services to taxonomists for standard genome sequencing and annotation.</title>
        <authorList>
            <consortium name="The Broad Institute Genomics Platform"/>
            <consortium name="The Broad Institute Genome Sequencing Center for Infectious Disease"/>
            <person name="Wu L."/>
            <person name="Ma J."/>
        </authorList>
    </citation>
    <scope>NUCLEOTIDE SEQUENCE [LARGE SCALE GENOMIC DNA]</scope>
    <source>
        <strain evidence="2 3">JCM 14902</strain>
    </source>
</reference>
<protein>
    <submittedName>
        <fullName evidence="2">GNAT family N-acetyltransferase</fullName>
    </submittedName>
</protein>
<keyword evidence="3" id="KW-1185">Reference proteome</keyword>
<dbReference type="SUPFAM" id="SSF55729">
    <property type="entry name" value="Acyl-CoA N-acyltransferases (Nat)"/>
    <property type="match status" value="1"/>
</dbReference>
<dbReference type="InterPro" id="IPR016181">
    <property type="entry name" value="Acyl_CoA_acyltransferase"/>
</dbReference>
<gene>
    <name evidence="2" type="ORF">GCM10009777_22010</name>
</gene>
<dbReference type="Proteomes" id="UP001500326">
    <property type="component" value="Unassembled WGS sequence"/>
</dbReference>
<feature type="domain" description="N-acetyltransferase" evidence="1">
    <location>
        <begin position="11"/>
        <end position="203"/>
    </location>
</feature>
<comment type="caution">
    <text evidence="2">The sequence shown here is derived from an EMBL/GenBank/DDBJ whole genome shotgun (WGS) entry which is preliminary data.</text>
</comment>
<evidence type="ECO:0000259" key="1">
    <source>
        <dbReference type="PROSITE" id="PS51186"/>
    </source>
</evidence>